<gene>
    <name evidence="5" type="ORF">J437_LFUL017959</name>
</gene>
<sequence>MEGNIPSSFQNDHEDEEIENTDAVSLPSILNEEGSSLQKLTRARRFVERTFGIMSNKWRTLHRPLDVKTELASAVVKTCCILHNFVRERDGYEFEDTLTCCLDSLPNPGLRGTQTG</sequence>
<dbReference type="Pfam" id="PF13359">
    <property type="entry name" value="DDE_Tnp_4"/>
    <property type="match status" value="1"/>
</dbReference>
<feature type="non-terminal residue" evidence="5">
    <location>
        <position position="116"/>
    </location>
</feature>
<proteinExistence type="predicted"/>
<feature type="domain" description="DDE Tnp4" evidence="4">
    <location>
        <begin position="38"/>
        <end position="84"/>
    </location>
</feature>
<reference evidence="5" key="1">
    <citation type="submission" date="2013-04" db="EMBL/GenBank/DDBJ databases">
        <authorList>
            <person name="Qu J."/>
            <person name="Murali S.C."/>
            <person name="Bandaranaike D."/>
            <person name="Bellair M."/>
            <person name="Blankenburg K."/>
            <person name="Chao H."/>
            <person name="Dinh H."/>
            <person name="Doddapaneni H."/>
            <person name="Downs B."/>
            <person name="Dugan-Rocha S."/>
            <person name="Elkadiri S."/>
            <person name="Gnanaolivu R.D."/>
            <person name="Hernandez B."/>
            <person name="Javaid M."/>
            <person name="Jayaseelan J.C."/>
            <person name="Lee S."/>
            <person name="Li M."/>
            <person name="Ming W."/>
            <person name="Munidasa M."/>
            <person name="Muniz J."/>
            <person name="Nguyen L."/>
            <person name="Ongeri F."/>
            <person name="Osuji N."/>
            <person name="Pu L.-L."/>
            <person name="Puazo M."/>
            <person name="Qu C."/>
            <person name="Quiroz J."/>
            <person name="Raj R."/>
            <person name="Weissenberger G."/>
            <person name="Xin Y."/>
            <person name="Zou X."/>
            <person name="Han Y."/>
            <person name="Richards S."/>
            <person name="Worley K."/>
            <person name="Muzny D."/>
            <person name="Gibbs R."/>
        </authorList>
    </citation>
    <scope>NUCLEOTIDE SEQUENCE</scope>
    <source>
        <strain evidence="5">Sampled in the wild</strain>
    </source>
</reference>
<accession>A0A8K0KMX7</accession>
<organism evidence="5 6">
    <name type="scientific">Ladona fulva</name>
    <name type="common">Scarce chaser dragonfly</name>
    <name type="synonym">Libellula fulva</name>
    <dbReference type="NCBI Taxonomy" id="123851"/>
    <lineage>
        <taxon>Eukaryota</taxon>
        <taxon>Metazoa</taxon>
        <taxon>Ecdysozoa</taxon>
        <taxon>Arthropoda</taxon>
        <taxon>Hexapoda</taxon>
        <taxon>Insecta</taxon>
        <taxon>Pterygota</taxon>
        <taxon>Palaeoptera</taxon>
        <taxon>Odonata</taxon>
        <taxon>Epiprocta</taxon>
        <taxon>Anisoptera</taxon>
        <taxon>Libelluloidea</taxon>
        <taxon>Libellulidae</taxon>
        <taxon>Ladona</taxon>
    </lineage>
</organism>
<evidence type="ECO:0000259" key="4">
    <source>
        <dbReference type="Pfam" id="PF13359"/>
    </source>
</evidence>
<comment type="caution">
    <text evidence="5">The sequence shown here is derived from an EMBL/GenBank/DDBJ whole genome shotgun (WGS) entry which is preliminary data.</text>
</comment>
<dbReference type="AlphaFoldDB" id="A0A8K0KMX7"/>
<dbReference type="GO" id="GO:0046872">
    <property type="term" value="F:metal ion binding"/>
    <property type="evidence" value="ECO:0007669"/>
    <property type="project" value="UniProtKB-KW"/>
</dbReference>
<evidence type="ECO:0000256" key="3">
    <source>
        <dbReference type="SAM" id="MobiDB-lite"/>
    </source>
</evidence>
<keyword evidence="2" id="KW-0479">Metal-binding</keyword>
<reference evidence="5" key="2">
    <citation type="submission" date="2017-10" db="EMBL/GenBank/DDBJ databases">
        <title>Ladona fulva Genome sequencing and assembly.</title>
        <authorList>
            <person name="Murali S."/>
            <person name="Richards S."/>
            <person name="Bandaranaike D."/>
            <person name="Bellair M."/>
            <person name="Blankenburg K."/>
            <person name="Chao H."/>
            <person name="Dinh H."/>
            <person name="Doddapaneni H."/>
            <person name="Dugan-Rocha S."/>
            <person name="Elkadiri S."/>
            <person name="Gnanaolivu R."/>
            <person name="Hernandez B."/>
            <person name="Skinner E."/>
            <person name="Javaid M."/>
            <person name="Lee S."/>
            <person name="Li M."/>
            <person name="Ming W."/>
            <person name="Munidasa M."/>
            <person name="Muniz J."/>
            <person name="Nguyen L."/>
            <person name="Hughes D."/>
            <person name="Osuji N."/>
            <person name="Pu L.-L."/>
            <person name="Puazo M."/>
            <person name="Qu C."/>
            <person name="Quiroz J."/>
            <person name="Raj R."/>
            <person name="Weissenberger G."/>
            <person name="Xin Y."/>
            <person name="Zou X."/>
            <person name="Han Y."/>
            <person name="Worley K."/>
            <person name="Muzny D."/>
            <person name="Gibbs R."/>
        </authorList>
    </citation>
    <scope>NUCLEOTIDE SEQUENCE</scope>
    <source>
        <strain evidence="5">Sampled in the wild</strain>
    </source>
</reference>
<dbReference type="EMBL" id="KZ309271">
    <property type="protein sequence ID" value="KAG8238052.1"/>
    <property type="molecule type" value="Genomic_DNA"/>
</dbReference>
<evidence type="ECO:0000313" key="6">
    <source>
        <dbReference type="Proteomes" id="UP000792457"/>
    </source>
</evidence>
<dbReference type="OrthoDB" id="1681765at2759"/>
<evidence type="ECO:0000256" key="2">
    <source>
        <dbReference type="ARBA" id="ARBA00022723"/>
    </source>
</evidence>
<evidence type="ECO:0000256" key="1">
    <source>
        <dbReference type="ARBA" id="ARBA00001968"/>
    </source>
</evidence>
<dbReference type="Proteomes" id="UP000792457">
    <property type="component" value="Unassembled WGS sequence"/>
</dbReference>
<comment type="cofactor">
    <cofactor evidence="1">
        <name>a divalent metal cation</name>
        <dbReference type="ChEBI" id="CHEBI:60240"/>
    </cofactor>
</comment>
<keyword evidence="6" id="KW-1185">Reference proteome</keyword>
<name>A0A8K0KMX7_LADFU</name>
<feature type="region of interest" description="Disordered" evidence="3">
    <location>
        <begin position="1"/>
        <end position="30"/>
    </location>
</feature>
<protein>
    <recommendedName>
        <fullName evidence="4">DDE Tnp4 domain-containing protein</fullName>
    </recommendedName>
</protein>
<dbReference type="InterPro" id="IPR027806">
    <property type="entry name" value="HARBI1_dom"/>
</dbReference>
<feature type="compositionally biased region" description="Polar residues" evidence="3">
    <location>
        <begin position="1"/>
        <end position="10"/>
    </location>
</feature>
<evidence type="ECO:0000313" key="5">
    <source>
        <dbReference type="EMBL" id="KAG8238052.1"/>
    </source>
</evidence>